<reference evidence="6" key="1">
    <citation type="submission" date="2022-03" db="EMBL/GenBank/DDBJ databases">
        <authorList>
            <person name="Martin H S."/>
        </authorList>
    </citation>
    <scope>NUCLEOTIDE SEQUENCE</scope>
</reference>
<comment type="similarity">
    <text evidence="1 4">Belongs to the SMG8 family.</text>
</comment>
<evidence type="ECO:0000256" key="1">
    <source>
        <dbReference type="ARBA" id="ARBA00006443"/>
    </source>
</evidence>
<evidence type="ECO:0000313" key="6">
    <source>
        <dbReference type="EMBL" id="CAH2040196.1"/>
    </source>
</evidence>
<dbReference type="InterPro" id="IPR019354">
    <property type="entry name" value="SMG8-like"/>
</dbReference>
<evidence type="ECO:0000256" key="2">
    <source>
        <dbReference type="ARBA" id="ARBA00023161"/>
    </source>
</evidence>
<dbReference type="PANTHER" id="PTHR13091:SF0">
    <property type="entry name" value="NONSENSE-MEDIATED MRNA DECAY FACTOR SMG8"/>
    <property type="match status" value="1"/>
</dbReference>
<evidence type="ECO:0000313" key="7">
    <source>
        <dbReference type="Proteomes" id="UP000837857"/>
    </source>
</evidence>
<dbReference type="Pfam" id="PF10220">
    <property type="entry name" value="Smg8_Smg9"/>
    <property type="match status" value="3"/>
</dbReference>
<proteinExistence type="inferred from homology"/>
<feature type="compositionally biased region" description="Low complexity" evidence="5">
    <location>
        <begin position="535"/>
        <end position="544"/>
    </location>
</feature>
<name>A0ABN8HRR4_9NEOP</name>
<keyword evidence="2 4" id="KW-0866">Nonsense-mediated mRNA decay</keyword>
<comment type="function">
    <text evidence="4">Involved in nonsense-mediated decay (NMD) of mRNAs containing premature stop codons.</text>
</comment>
<organism evidence="6 7">
    <name type="scientific">Iphiclides podalirius</name>
    <name type="common">scarce swallowtail</name>
    <dbReference type="NCBI Taxonomy" id="110791"/>
    <lineage>
        <taxon>Eukaryota</taxon>
        <taxon>Metazoa</taxon>
        <taxon>Ecdysozoa</taxon>
        <taxon>Arthropoda</taxon>
        <taxon>Hexapoda</taxon>
        <taxon>Insecta</taxon>
        <taxon>Pterygota</taxon>
        <taxon>Neoptera</taxon>
        <taxon>Endopterygota</taxon>
        <taxon>Lepidoptera</taxon>
        <taxon>Glossata</taxon>
        <taxon>Ditrysia</taxon>
        <taxon>Papilionoidea</taxon>
        <taxon>Papilionidae</taxon>
        <taxon>Papilioninae</taxon>
        <taxon>Iphiclides</taxon>
    </lineage>
</organism>
<accession>A0ABN8HRR4</accession>
<evidence type="ECO:0000256" key="4">
    <source>
        <dbReference type="RuleBase" id="RU367133"/>
    </source>
</evidence>
<feature type="compositionally biased region" description="Basic and acidic residues" evidence="5">
    <location>
        <begin position="518"/>
        <end position="527"/>
    </location>
</feature>
<feature type="region of interest" description="Disordered" evidence="5">
    <location>
        <begin position="502"/>
        <end position="593"/>
    </location>
</feature>
<protein>
    <recommendedName>
        <fullName evidence="3 4">Nonsense-mediated mRNA decay factor SMG8</fullName>
    </recommendedName>
</protein>
<evidence type="ECO:0000256" key="5">
    <source>
        <dbReference type="SAM" id="MobiDB-lite"/>
    </source>
</evidence>
<gene>
    <name evidence="6" type="ORF">IPOD504_LOCUS2365</name>
</gene>
<evidence type="ECO:0000256" key="3">
    <source>
        <dbReference type="ARBA" id="ARBA00029509"/>
    </source>
</evidence>
<feature type="non-terminal residue" evidence="6">
    <location>
        <position position="913"/>
    </location>
</feature>
<dbReference type="PANTHER" id="PTHR13091">
    <property type="entry name" value="AMPLIFIED IN BREAST CANCER 2-RELATED"/>
    <property type="match status" value="1"/>
</dbReference>
<feature type="compositionally biased region" description="Low complexity" evidence="5">
    <location>
        <begin position="502"/>
        <end position="517"/>
    </location>
</feature>
<dbReference type="Proteomes" id="UP000837857">
    <property type="component" value="Chromosome 12"/>
</dbReference>
<keyword evidence="7" id="KW-1185">Reference proteome</keyword>
<dbReference type="EMBL" id="OW152824">
    <property type="protein sequence ID" value="CAH2040196.1"/>
    <property type="molecule type" value="Genomic_DNA"/>
</dbReference>
<sequence length="913" mass="99108">MNVFSINDIPEFSAKERIVVVGIIGKSPYRYPNKTTPLLPSTKYEENGIECHWDERRSILYLHAVTYLDTKRLASLVADLSEESKSSVKDADAAHWLVAAGELAIESCRAMALIFHLCHIVVLSLPTPVFDLGYLQLFEAIDGYRNELAAQTKAAISEASVGGTWESHGRACCPRLLFHFRRAPTPLRKDPAALKRLEHAVEDQLYFMLRKTRIITNVCAKSVFAIPKNEEFVYINAEESGCARDVSSLVRGLVQLCGGARPEGGGGRPCFRQFLQGHVDLAFGEGFDDNVGKYAMSTSFFELPSAATWRKAAAALTPVYLQTAVAEEAKEAGGALFDTLATDVRFSQARCAKVLPIAQASYAEGLPPFYSSQQHAHKVGVALGELEAMARGPLIGGARGRLRSACAALWRTRRLCEALSLTQHPCLEPEHDDNKEHSSGVRYVSACNCGRSKCPREDPYTLRQANHGFYLRAAEECGVCNTLQAIEMPVFQPSTPTFRAAALKGAAGEEAAEVAEGPEGREGREGPEGGGSGSGASPEPCEGSAWSPHALSPGSARDEDDEDAVANEPRPGYDLVPVRGEAPAEKAISRQPSTTEYLPGMLHTGSPANLLPAFPSWSLLCLGPSSLYSHSLGLPEHLQPGFLPHTNYLLPWDCTVRMEQASAWRASRGRGKATPQHHLTVKIFIGFEYECTRGHRFMMASPEAAVSGGRVYIVQRAKRMRSGGFAHTYIVQREAKSYVEVHKKRRFMMASPKATVAYTRYIDSVELKGALRGRVKVHDGIAQSGAAAARRARAGAAWARDAAAGARLAQAAMPLQLACLCRAATRAHLARVHVVTPKAPVHVTLDPKVQPIAGGPIFVPRPVGEPPLKLSASAYWVLRLPYVYADERGVLPRPRPPSCTAGALIPPLFGLQD</sequence>